<dbReference type="EMBL" id="MU151259">
    <property type="protein sequence ID" value="KAF9446176.1"/>
    <property type="molecule type" value="Genomic_DNA"/>
</dbReference>
<name>A0A9P5XBB5_9AGAR</name>
<evidence type="ECO:0000313" key="1">
    <source>
        <dbReference type="EMBL" id="KAF9446176.1"/>
    </source>
</evidence>
<dbReference type="Proteomes" id="UP000807342">
    <property type="component" value="Unassembled WGS sequence"/>
</dbReference>
<keyword evidence="2" id="KW-1185">Reference proteome</keyword>
<proteinExistence type="predicted"/>
<protein>
    <submittedName>
        <fullName evidence="1">Uncharacterized protein</fullName>
    </submittedName>
</protein>
<gene>
    <name evidence="1" type="ORF">P691DRAFT_217966</name>
</gene>
<organism evidence="1 2">
    <name type="scientific">Macrolepiota fuliginosa MF-IS2</name>
    <dbReference type="NCBI Taxonomy" id="1400762"/>
    <lineage>
        <taxon>Eukaryota</taxon>
        <taxon>Fungi</taxon>
        <taxon>Dikarya</taxon>
        <taxon>Basidiomycota</taxon>
        <taxon>Agaricomycotina</taxon>
        <taxon>Agaricomycetes</taxon>
        <taxon>Agaricomycetidae</taxon>
        <taxon>Agaricales</taxon>
        <taxon>Agaricineae</taxon>
        <taxon>Agaricaceae</taxon>
        <taxon>Macrolepiota</taxon>
    </lineage>
</organism>
<comment type="caution">
    <text evidence="1">The sequence shown here is derived from an EMBL/GenBank/DDBJ whole genome shotgun (WGS) entry which is preliminary data.</text>
</comment>
<reference evidence="1" key="1">
    <citation type="submission" date="2020-11" db="EMBL/GenBank/DDBJ databases">
        <authorList>
            <consortium name="DOE Joint Genome Institute"/>
            <person name="Ahrendt S."/>
            <person name="Riley R."/>
            <person name="Andreopoulos W."/>
            <person name="Labutti K."/>
            <person name="Pangilinan J."/>
            <person name="Ruiz-Duenas F.J."/>
            <person name="Barrasa J.M."/>
            <person name="Sanchez-Garcia M."/>
            <person name="Camarero S."/>
            <person name="Miyauchi S."/>
            <person name="Serrano A."/>
            <person name="Linde D."/>
            <person name="Babiker R."/>
            <person name="Drula E."/>
            <person name="Ayuso-Fernandez I."/>
            <person name="Pacheco R."/>
            <person name="Padilla G."/>
            <person name="Ferreira P."/>
            <person name="Barriuso J."/>
            <person name="Kellner H."/>
            <person name="Castanera R."/>
            <person name="Alfaro M."/>
            <person name="Ramirez L."/>
            <person name="Pisabarro A.G."/>
            <person name="Kuo A."/>
            <person name="Tritt A."/>
            <person name="Lipzen A."/>
            <person name="He G."/>
            <person name="Yan M."/>
            <person name="Ng V."/>
            <person name="Cullen D."/>
            <person name="Martin F."/>
            <person name="Rosso M.-N."/>
            <person name="Henrissat B."/>
            <person name="Hibbett D."/>
            <person name="Martinez A.T."/>
            <person name="Grigoriev I.V."/>
        </authorList>
    </citation>
    <scope>NUCLEOTIDE SEQUENCE</scope>
    <source>
        <strain evidence="1">MF-IS2</strain>
    </source>
</reference>
<evidence type="ECO:0000313" key="2">
    <source>
        <dbReference type="Proteomes" id="UP000807342"/>
    </source>
</evidence>
<sequence>MNANFIVYGLQSDAGIGGSSELILIILEGTIHLGFALNRFHRTLTNITPQSLKEIQAQGRERVLFKGSEF</sequence>
<accession>A0A9P5XBB5</accession>
<dbReference type="AlphaFoldDB" id="A0A9P5XBB5"/>